<reference evidence="2 3" key="1">
    <citation type="submission" date="2018-09" db="EMBL/GenBank/DDBJ databases">
        <title>YIM PH 21725 draft genome.</title>
        <authorList>
            <person name="Miao C."/>
        </authorList>
    </citation>
    <scope>NUCLEOTIDE SEQUENCE [LARGE SCALE GENOMIC DNA]</scope>
    <source>
        <strain evidence="3">YIM PH21725</strain>
    </source>
</reference>
<evidence type="ECO:0000256" key="1">
    <source>
        <dbReference type="SAM" id="MobiDB-lite"/>
    </source>
</evidence>
<dbReference type="Proteomes" id="UP000285112">
    <property type="component" value="Unassembled WGS sequence"/>
</dbReference>
<accession>A0A419I888</accession>
<evidence type="ECO:0000313" key="3">
    <source>
        <dbReference type="Proteomes" id="UP000285112"/>
    </source>
</evidence>
<proteinExistence type="predicted"/>
<sequence length="61" mass="6112">MDCDRCAVRGAACGDCAISVLFGPPTRAGVAFEGPPAAGTSARSGPVPRLRLVPASGRNPM</sequence>
<dbReference type="EMBL" id="QZFV01000065">
    <property type="protein sequence ID" value="RJQ88279.1"/>
    <property type="molecule type" value="Genomic_DNA"/>
</dbReference>
<dbReference type="AlphaFoldDB" id="A0A419I888"/>
<evidence type="ECO:0000313" key="2">
    <source>
        <dbReference type="EMBL" id="RJQ88279.1"/>
    </source>
</evidence>
<comment type="caution">
    <text evidence="2">The sequence shown here is derived from an EMBL/GenBank/DDBJ whole genome shotgun (WGS) entry which is preliminary data.</text>
</comment>
<gene>
    <name evidence="2" type="ORF">D5S19_07200</name>
</gene>
<organism evidence="2 3">
    <name type="scientific">Amycolatopsis panacis</name>
    <dbReference type="NCBI Taxonomy" id="2340917"/>
    <lineage>
        <taxon>Bacteria</taxon>
        <taxon>Bacillati</taxon>
        <taxon>Actinomycetota</taxon>
        <taxon>Actinomycetes</taxon>
        <taxon>Pseudonocardiales</taxon>
        <taxon>Pseudonocardiaceae</taxon>
        <taxon>Amycolatopsis</taxon>
    </lineage>
</organism>
<protein>
    <submittedName>
        <fullName evidence="2">Uncharacterized protein</fullName>
    </submittedName>
</protein>
<feature type="region of interest" description="Disordered" evidence="1">
    <location>
        <begin position="34"/>
        <end position="61"/>
    </location>
</feature>
<keyword evidence="3" id="KW-1185">Reference proteome</keyword>
<name>A0A419I888_9PSEU</name>